<comment type="caution">
    <text evidence="1">The sequence shown here is derived from an EMBL/GenBank/DDBJ whole genome shotgun (WGS) entry which is preliminary data.</text>
</comment>
<proteinExistence type="predicted"/>
<dbReference type="AlphaFoldDB" id="A0A2A2AKI7"/>
<reference evidence="1 2" key="1">
    <citation type="submission" date="2017-08" db="EMBL/GenBank/DDBJ databases">
        <title>WGS of Clinical strains of the CDC Group NO-1 linked to zoonotic infections in humans.</title>
        <authorList>
            <person name="Bernier A.-M."/>
            <person name="Bernard K."/>
        </authorList>
    </citation>
    <scope>NUCLEOTIDE SEQUENCE [LARGE SCALE GENOMIC DNA]</scope>
    <source>
        <strain evidence="1 2">NML00-0135</strain>
    </source>
</reference>
<organism evidence="1 2">
    <name type="scientific">Vandammella animalimorsus</name>
    <dbReference type="NCBI Taxonomy" id="2029117"/>
    <lineage>
        <taxon>Bacteria</taxon>
        <taxon>Pseudomonadati</taxon>
        <taxon>Pseudomonadota</taxon>
        <taxon>Betaproteobacteria</taxon>
        <taxon>Burkholderiales</taxon>
        <taxon>Comamonadaceae</taxon>
        <taxon>Vandammella</taxon>
    </lineage>
</organism>
<name>A0A2A2AKI7_9BURK</name>
<keyword evidence="2" id="KW-1185">Reference proteome</keyword>
<protein>
    <submittedName>
        <fullName evidence="1">Uncharacterized protein</fullName>
    </submittedName>
</protein>
<evidence type="ECO:0000313" key="2">
    <source>
        <dbReference type="Proteomes" id="UP000218054"/>
    </source>
</evidence>
<evidence type="ECO:0000313" key="1">
    <source>
        <dbReference type="EMBL" id="PAT38336.1"/>
    </source>
</evidence>
<sequence length="333" mass="39635">MVHEYAFEKWKEIDGFIRHQSLNQKLGLKDPPFSMGLYGLVSPPYPDMRHEFLEELTPFWGPYLPDQELQKPIIFNIGKEQEDRIAKELQAIREKFNLDERRMLRLSWTPQGECISSSYSAYEGALWIRQAWIGWYSPFEEKPPTDEAAKFIDFYKESDCLNKVVVKFWGVEIGVEALKYAKRRMAELLAKDDPDEELVYMEICNYETEQDSKGKLSTAFYAPRSFLARNNISQWRESMWGVEISIGALEPEFIKRFMSLYNRSNQIAYEYELKKWWEIHEFICDQRMNERLGLKDPLFTMKLYEINYPRLAEKQWIFSLYQASRKTGENSKC</sequence>
<dbReference type="Proteomes" id="UP000218054">
    <property type="component" value="Unassembled WGS sequence"/>
</dbReference>
<gene>
    <name evidence="1" type="ORF">CK625_02265</name>
</gene>
<dbReference type="EMBL" id="NSJB01000001">
    <property type="protein sequence ID" value="PAT38336.1"/>
    <property type="molecule type" value="Genomic_DNA"/>
</dbReference>
<accession>A0A2A2AKI7</accession>